<dbReference type="AlphaFoldDB" id="A0AAE3LN89"/>
<evidence type="ECO:0000313" key="1">
    <source>
        <dbReference type="EMBL" id="MCU9614425.1"/>
    </source>
</evidence>
<dbReference type="RefSeq" id="WP_263073700.1">
    <property type="nucleotide sequence ID" value="NZ_JAOUSF010000004.1"/>
</dbReference>
<gene>
    <name evidence="1" type="ORF">OEV98_12845</name>
</gene>
<comment type="caution">
    <text evidence="1">The sequence shown here is derived from an EMBL/GenBank/DDBJ whole genome shotgun (WGS) entry which is preliminary data.</text>
</comment>
<dbReference type="EMBL" id="JAOUSF010000004">
    <property type="protein sequence ID" value="MCU9614425.1"/>
    <property type="molecule type" value="Genomic_DNA"/>
</dbReference>
<sequence length="93" mass="10617">MITIKVKTNGKKFFVPIPYGLLNLGINILSSDFITKQLNKAVKGNGEDKKSTFTMPPLEKENLKKVVKELKKYRGYEIVKIKDKDGTEIFIKL</sequence>
<name>A0AAE3LN89_9BACI</name>
<accession>A0AAE3LN89</accession>
<keyword evidence="2" id="KW-1185">Reference proteome</keyword>
<dbReference type="Proteomes" id="UP001209318">
    <property type="component" value="Unassembled WGS sequence"/>
</dbReference>
<proteinExistence type="predicted"/>
<reference evidence="1" key="1">
    <citation type="submission" date="2022-10" db="EMBL/GenBank/DDBJ databases">
        <title>Description of Fervidibacillus gen. nov. in the family Fervidibacillaceae fam. nov. with two species, Fervidibacillus albus sp. nov., and Fervidibacillus halotolerans sp. nov., isolated from tidal flat sediments.</title>
        <authorList>
            <person name="Kwon K.K."/>
            <person name="Yang S.-H."/>
        </authorList>
    </citation>
    <scope>NUCLEOTIDE SEQUENCE</scope>
    <source>
        <strain evidence="1">JCM 19140</strain>
    </source>
</reference>
<evidence type="ECO:0000313" key="2">
    <source>
        <dbReference type="Proteomes" id="UP001209318"/>
    </source>
</evidence>
<protein>
    <submittedName>
        <fullName evidence="1">Uncharacterized protein</fullName>
    </submittedName>
</protein>
<organism evidence="1 2">
    <name type="scientific">Perspicuibacillus lycopersici</name>
    <dbReference type="NCBI Taxonomy" id="1325689"/>
    <lineage>
        <taxon>Bacteria</taxon>
        <taxon>Bacillati</taxon>
        <taxon>Bacillota</taxon>
        <taxon>Bacilli</taxon>
        <taxon>Bacillales</taxon>
        <taxon>Bacillaceae</taxon>
        <taxon>Perspicuibacillus</taxon>
    </lineage>
</organism>